<keyword evidence="2" id="KW-1185">Reference proteome</keyword>
<reference evidence="2" key="1">
    <citation type="journal article" date="2019" name="Int. J. Syst. Evol. Microbiol.">
        <title>The Global Catalogue of Microorganisms (GCM) 10K type strain sequencing project: providing services to taxonomists for standard genome sequencing and annotation.</title>
        <authorList>
            <consortium name="The Broad Institute Genomics Platform"/>
            <consortium name="The Broad Institute Genome Sequencing Center for Infectious Disease"/>
            <person name="Wu L."/>
            <person name="Ma J."/>
        </authorList>
    </citation>
    <scope>NUCLEOTIDE SEQUENCE [LARGE SCALE GENOMIC DNA]</scope>
    <source>
        <strain evidence="2">CECT 8551</strain>
    </source>
</reference>
<dbReference type="Proteomes" id="UP001595766">
    <property type="component" value="Unassembled WGS sequence"/>
</dbReference>
<sequence>MNNAIDYEKSDWKKANLLGRVKSIEEKSTIEYDGEKPKESFSKSVFNENGNFSFSDFEGHVFEYEYDTNGNIIETREYMSGNPISKTLYNYAADGKLLNKIRYEGKVFSTEEEWQSHRANIPNLPHEGLYLRTNRIIDEKGNESVTIYEEDGQVEYFINEFKDEKSRIVKFKTIYPHSDSFGYQNTWDYDTLGNLVKFKKYKGPENSLEWIFEYKYDQDNRIIQETSLHYMPKSSSKMNEKGHLEDQTKGYFLDKESSIIKSYSYDDAGDLISFSIHKYSGELIKKETFEFSFDEKGNETHYIIKNTDGNIIEETKRKFDSHDNMLERIIVDANGEIHLKETYKYDSEFKVIEQILEEPKKERIEIEGQVYDEVGNWIILETKVLDSKNNETLHTIRKERTIVYF</sequence>
<protein>
    <recommendedName>
        <fullName evidence="3">YD repeat-containing protein</fullName>
    </recommendedName>
</protein>
<organism evidence="1 2">
    <name type="scientific">Belliella kenyensis</name>
    <dbReference type="NCBI Taxonomy" id="1472724"/>
    <lineage>
        <taxon>Bacteria</taxon>
        <taxon>Pseudomonadati</taxon>
        <taxon>Bacteroidota</taxon>
        <taxon>Cytophagia</taxon>
        <taxon>Cytophagales</taxon>
        <taxon>Cyclobacteriaceae</taxon>
        <taxon>Belliella</taxon>
    </lineage>
</organism>
<gene>
    <name evidence="1" type="ORF">ACFOUP_15700</name>
</gene>
<evidence type="ECO:0000313" key="2">
    <source>
        <dbReference type="Proteomes" id="UP001595766"/>
    </source>
</evidence>
<evidence type="ECO:0008006" key="3">
    <source>
        <dbReference type="Google" id="ProtNLM"/>
    </source>
</evidence>
<dbReference type="EMBL" id="JBHSAV010000059">
    <property type="protein sequence ID" value="MFC3977833.1"/>
    <property type="molecule type" value="Genomic_DNA"/>
</dbReference>
<dbReference type="PANTHER" id="PTHR32305">
    <property type="match status" value="1"/>
</dbReference>
<accession>A0ABV8END9</accession>
<dbReference type="PANTHER" id="PTHR32305:SF15">
    <property type="entry name" value="PROTEIN RHSA-RELATED"/>
    <property type="match status" value="1"/>
</dbReference>
<proteinExistence type="predicted"/>
<name>A0ABV8END9_9BACT</name>
<dbReference type="RefSeq" id="WP_241294529.1">
    <property type="nucleotide sequence ID" value="NZ_JAKZGR010000007.1"/>
</dbReference>
<comment type="caution">
    <text evidence="1">The sequence shown here is derived from an EMBL/GenBank/DDBJ whole genome shotgun (WGS) entry which is preliminary data.</text>
</comment>
<evidence type="ECO:0000313" key="1">
    <source>
        <dbReference type="EMBL" id="MFC3977833.1"/>
    </source>
</evidence>
<dbReference type="Gene3D" id="2.180.10.10">
    <property type="entry name" value="RHS repeat-associated core"/>
    <property type="match status" value="1"/>
</dbReference>
<dbReference type="InterPro" id="IPR050708">
    <property type="entry name" value="T6SS_VgrG/RHS"/>
</dbReference>